<evidence type="ECO:0000313" key="2">
    <source>
        <dbReference type="EMBL" id="MDA4845494.1"/>
    </source>
</evidence>
<dbReference type="Gene3D" id="1.10.3680.10">
    <property type="entry name" value="TerB-like"/>
    <property type="match status" value="1"/>
</dbReference>
<evidence type="ECO:0000313" key="3">
    <source>
        <dbReference type="Proteomes" id="UP001148313"/>
    </source>
</evidence>
<accession>A0ABT4VLA6</accession>
<keyword evidence="3" id="KW-1185">Reference proteome</keyword>
<gene>
    <name evidence="2" type="ORF">OOZ53_09050</name>
</gene>
<evidence type="ECO:0000259" key="1">
    <source>
        <dbReference type="Pfam" id="PF05099"/>
    </source>
</evidence>
<dbReference type="Proteomes" id="UP001148313">
    <property type="component" value="Unassembled WGS sequence"/>
</dbReference>
<name>A0ABT4VLA6_9HYPH</name>
<dbReference type="InterPro" id="IPR007791">
    <property type="entry name" value="DjlA_N"/>
</dbReference>
<protein>
    <submittedName>
        <fullName evidence="2">TerB family tellurite resistance protein</fullName>
    </submittedName>
</protein>
<dbReference type="EMBL" id="JAPJZH010000004">
    <property type="protein sequence ID" value="MDA4845494.1"/>
    <property type="molecule type" value="Genomic_DNA"/>
</dbReference>
<dbReference type="RefSeq" id="WP_271089119.1">
    <property type="nucleotide sequence ID" value="NZ_JAPJZH010000004.1"/>
</dbReference>
<organism evidence="2 3">
    <name type="scientific">Hoeflea poritis</name>
    <dbReference type="NCBI Taxonomy" id="2993659"/>
    <lineage>
        <taxon>Bacteria</taxon>
        <taxon>Pseudomonadati</taxon>
        <taxon>Pseudomonadota</taxon>
        <taxon>Alphaproteobacteria</taxon>
        <taxon>Hyphomicrobiales</taxon>
        <taxon>Rhizobiaceae</taxon>
        <taxon>Hoeflea</taxon>
    </lineage>
</organism>
<sequence length="155" mass="17677">MFDQFQKFIQSLGGEEKPELARDDPRVAAAALFFHVIDADGVSEPVEREKLQQLLERQYGVHKDELKKLVDAGKQAEDESVDFYAFTSVLKRSLDAEQRVNFIELLWELVYADGVRHELEDNVVWRVAELLGVSDRDRVLMRQRVAARLGSGDGS</sequence>
<dbReference type="SUPFAM" id="SSF158682">
    <property type="entry name" value="TerB-like"/>
    <property type="match status" value="1"/>
</dbReference>
<comment type="caution">
    <text evidence="2">The sequence shown here is derived from an EMBL/GenBank/DDBJ whole genome shotgun (WGS) entry which is preliminary data.</text>
</comment>
<proteinExistence type="predicted"/>
<feature type="domain" description="Co-chaperone DjlA N-terminal" evidence="1">
    <location>
        <begin position="27"/>
        <end position="143"/>
    </location>
</feature>
<reference evidence="2" key="1">
    <citation type="submission" date="2022-11" db="EMBL/GenBank/DDBJ databases">
        <title>Hoeflea poritis sp. nov., isolated from scleractinian coral Porites lutea.</title>
        <authorList>
            <person name="Zhang G."/>
            <person name="Wei Q."/>
            <person name="Cai L."/>
        </authorList>
    </citation>
    <scope>NUCLEOTIDE SEQUENCE</scope>
    <source>
        <strain evidence="2">E7-10</strain>
    </source>
</reference>
<dbReference type="InterPro" id="IPR029024">
    <property type="entry name" value="TerB-like"/>
</dbReference>
<dbReference type="Pfam" id="PF05099">
    <property type="entry name" value="TerB"/>
    <property type="match status" value="1"/>
</dbReference>
<dbReference type="CDD" id="cd07313">
    <property type="entry name" value="terB_like_2"/>
    <property type="match status" value="1"/>
</dbReference>